<dbReference type="AlphaFoldDB" id="A0A5B9DCV3"/>
<accession>A0A5B9DCV3</accession>
<dbReference type="Proteomes" id="UP000321408">
    <property type="component" value="Chromosome"/>
</dbReference>
<feature type="region of interest" description="Disordered" evidence="1">
    <location>
        <begin position="1"/>
        <end position="41"/>
    </location>
</feature>
<dbReference type="GeneID" id="41330691"/>
<reference evidence="2 3" key="2">
    <citation type="journal article" date="2024" name="Int. J. Syst. Evol. Microbiol.">
        <title>Promethearchaeum syntrophicum gen. nov., sp. nov., an anaerobic, obligately syntrophic archaeon, the first isolate of the lineage 'Asgard' archaea, and proposal of the new archaeal phylum Promethearchaeota phyl. nov. and kingdom Promethearchaeati regn. nov.</title>
        <authorList>
            <person name="Imachi H."/>
            <person name="Nobu M.K."/>
            <person name="Kato S."/>
            <person name="Takaki Y."/>
            <person name="Miyazaki M."/>
            <person name="Miyata M."/>
            <person name="Ogawara M."/>
            <person name="Saito Y."/>
            <person name="Sakai S."/>
            <person name="Tahara Y.O."/>
            <person name="Takano Y."/>
            <person name="Tasumi E."/>
            <person name="Uematsu K."/>
            <person name="Yoshimura T."/>
            <person name="Itoh T."/>
            <person name="Ohkuma M."/>
            <person name="Takai K."/>
        </authorList>
    </citation>
    <scope>NUCLEOTIDE SEQUENCE [LARGE SCALE GENOMIC DNA]</scope>
    <source>
        <strain evidence="2 3">MK-D1</strain>
    </source>
</reference>
<sequence length="88" mass="10819">MNEKKSMLDWMKRNEKKFNVPNKSENKTDKSRFHAMKTKKKEEYIEKIPQKSLDIFTKEEEQPSFYDEDFNSDDFKQMTKKWTDKNLD</sequence>
<dbReference type="KEGG" id="psyt:DSAG12_02711"/>
<name>A0A5B9DCV3_9ARCH</name>
<reference evidence="2 3" key="1">
    <citation type="journal article" date="2020" name="Nature">
        <title>Isolation of an archaeon at the prokaryote-eukaryote interface.</title>
        <authorList>
            <person name="Imachi H."/>
            <person name="Nobu M.K."/>
            <person name="Nakahara N."/>
            <person name="Morono Y."/>
            <person name="Ogawara M."/>
            <person name="Takaki Y."/>
            <person name="Takano Y."/>
            <person name="Uematsu K."/>
            <person name="Ikuta T."/>
            <person name="Ito M."/>
            <person name="Matsui Y."/>
            <person name="Miyazaki M."/>
            <person name="Murata K."/>
            <person name="Saito Y."/>
            <person name="Sakai S."/>
            <person name="Song C."/>
            <person name="Tasumi E."/>
            <person name="Yamanaka Y."/>
            <person name="Yamaguchi T."/>
            <person name="Kamagata Y."/>
            <person name="Tamaki H."/>
            <person name="Takai K."/>
        </authorList>
    </citation>
    <scope>NUCLEOTIDE SEQUENCE [LARGE SCALE GENOMIC DNA]</scope>
    <source>
        <strain evidence="2 3">MK-D1</strain>
    </source>
</reference>
<evidence type="ECO:0000313" key="2">
    <source>
        <dbReference type="EMBL" id="QEE16881.1"/>
    </source>
</evidence>
<evidence type="ECO:0000313" key="3">
    <source>
        <dbReference type="Proteomes" id="UP000321408"/>
    </source>
</evidence>
<dbReference type="EMBL" id="CP042905">
    <property type="protein sequence ID" value="QEE16881.1"/>
    <property type="molecule type" value="Genomic_DNA"/>
</dbReference>
<feature type="compositionally biased region" description="Basic and acidic residues" evidence="1">
    <location>
        <begin position="1"/>
        <end position="32"/>
    </location>
</feature>
<protein>
    <submittedName>
        <fullName evidence="2">Uncharacterized protein</fullName>
    </submittedName>
</protein>
<organism evidence="2 3">
    <name type="scientific">Promethearchaeum syntrophicum</name>
    <dbReference type="NCBI Taxonomy" id="2594042"/>
    <lineage>
        <taxon>Archaea</taxon>
        <taxon>Promethearchaeati</taxon>
        <taxon>Promethearchaeota</taxon>
        <taxon>Promethearchaeia</taxon>
        <taxon>Promethearchaeales</taxon>
        <taxon>Promethearchaeaceae</taxon>
        <taxon>Promethearchaeum</taxon>
    </lineage>
</organism>
<dbReference type="RefSeq" id="WP_147663807.1">
    <property type="nucleotide sequence ID" value="NZ_CP042905.2"/>
</dbReference>
<evidence type="ECO:0000256" key="1">
    <source>
        <dbReference type="SAM" id="MobiDB-lite"/>
    </source>
</evidence>
<proteinExistence type="predicted"/>
<keyword evidence="3" id="KW-1185">Reference proteome</keyword>
<gene>
    <name evidence="2" type="ORF">DSAG12_02711</name>
</gene>